<accession>Q9HPR9</accession>
<dbReference type="AlphaFoldDB" id="Q9HPR9"/>
<evidence type="ECO:0000313" key="3">
    <source>
        <dbReference type="Proteomes" id="UP000000554"/>
    </source>
</evidence>
<protein>
    <submittedName>
        <fullName evidence="2">Uncharacterized protein</fullName>
    </submittedName>
</protein>
<dbReference type="PIR" id="B84304">
    <property type="entry name" value="B84304"/>
</dbReference>
<evidence type="ECO:0000313" key="2">
    <source>
        <dbReference type="EMBL" id="AAG19798.1"/>
    </source>
</evidence>
<dbReference type="KEGG" id="hal:VNG_1500H"/>
<proteinExistence type="predicted"/>
<dbReference type="EMBL" id="AE004437">
    <property type="protein sequence ID" value="AAG19798.1"/>
    <property type="molecule type" value="Genomic_DNA"/>
</dbReference>
<name>Q9HPR9_HALSA</name>
<dbReference type="PaxDb" id="64091-VNG_1500H"/>
<dbReference type="STRING" id="64091.VNG_1500H"/>
<organism evidence="2 3">
    <name type="scientific">Halobacterium salinarum (strain ATCC 700922 / JCM 11081 / NRC-1)</name>
    <name type="common">Halobacterium halobium</name>
    <dbReference type="NCBI Taxonomy" id="64091"/>
    <lineage>
        <taxon>Archaea</taxon>
        <taxon>Methanobacteriati</taxon>
        <taxon>Methanobacteriota</taxon>
        <taxon>Stenosarchaea group</taxon>
        <taxon>Halobacteria</taxon>
        <taxon>Halobacteriales</taxon>
        <taxon>Halobacteriaceae</taxon>
        <taxon>Halobacterium</taxon>
        <taxon>Halobacterium salinarum NRC-34001</taxon>
    </lineage>
</organism>
<dbReference type="PATRIC" id="fig|64091.14.peg.1148"/>
<dbReference type="InParanoid" id="Q9HPR9"/>
<gene>
    <name evidence="2" type="ordered locus">VNG_1500H</name>
</gene>
<evidence type="ECO:0000256" key="1">
    <source>
        <dbReference type="SAM" id="MobiDB-lite"/>
    </source>
</evidence>
<keyword evidence="3" id="KW-1185">Reference proteome</keyword>
<sequence length="220" mass="23730">MFTHDGWGGRRITVSLSGGTAARTGLKSTTPQPRGDMRVRDWDDIVEDVVGSSGDPDDWRAVAGDRASGVGEDLYLGHPAAGVFHLKTYAKNPYEVRGVGTQIARKVDDGLADFLPTGDDADGRFAVQQPVADEDDAETKASELEQVVQAHADAPTTPDAFFDDVMDALDSPAFGPMEYDPYDRPDPVEGLAEEFPDADELLDSELDDLVDADRVGRGFQ</sequence>
<feature type="region of interest" description="Disordered" evidence="1">
    <location>
        <begin position="1"/>
        <end position="37"/>
    </location>
</feature>
<dbReference type="HOGENOM" id="CLU_126924_0_0_2"/>
<reference evidence="2 3" key="1">
    <citation type="journal article" date="2000" name="Proc. Natl. Acad. Sci. U.S.A.">
        <title>Genome sequence of Halobacterium species NRC-1.</title>
        <authorList>
            <person name="Ng W.V."/>
            <person name="Kennedy S.P."/>
            <person name="Mahairas G.G."/>
            <person name="Berquist B."/>
            <person name="Pan M."/>
            <person name="Shukla H.D."/>
            <person name="Lasky S.R."/>
            <person name="Baliga N.S."/>
            <person name="Thorsson V."/>
            <person name="Sbrogna J."/>
            <person name="Swartzell S."/>
            <person name="Weir D."/>
            <person name="Hall J."/>
            <person name="Dahl T.A."/>
            <person name="Welti R."/>
            <person name="Goo Y.A."/>
            <person name="Leithauser B."/>
            <person name="Keller K."/>
            <person name="Cruz R."/>
            <person name="Danson M.J."/>
            <person name="Hough D.W."/>
            <person name="Maddocks D.G."/>
            <person name="Jablonski P.E."/>
            <person name="Krebs M.P."/>
            <person name="Angevine C.M."/>
            <person name="Dale H."/>
            <person name="Isenbarger T.A."/>
            <person name="Peck R.F."/>
            <person name="Pohlschroder M."/>
            <person name="Spudich J.L."/>
            <person name="Jung K.W."/>
            <person name="Alam M."/>
            <person name="Freitas T."/>
            <person name="Hou S."/>
            <person name="Daniels C.J."/>
            <person name="Dennis P.P."/>
            <person name="Omer A.D."/>
            <person name="Ebhardt H."/>
            <person name="Lowe T.M."/>
            <person name="Liang P."/>
            <person name="Riley M."/>
            <person name="Hood L."/>
            <person name="DasSarma S."/>
        </authorList>
    </citation>
    <scope>NUCLEOTIDE SEQUENCE [LARGE SCALE GENOMIC DNA]</scope>
    <source>
        <strain evidence="3">ATCC 700922 / JCM 11081 / NRC-1</strain>
    </source>
</reference>
<dbReference type="Proteomes" id="UP000000554">
    <property type="component" value="Chromosome"/>
</dbReference>